<evidence type="ECO:0000313" key="2">
    <source>
        <dbReference type="Proteomes" id="UP000033423"/>
    </source>
</evidence>
<proteinExistence type="predicted"/>
<protein>
    <submittedName>
        <fullName evidence="1">Uncharacterized protein</fullName>
    </submittedName>
</protein>
<organism evidence="1 2">
    <name type="scientific">Candidatus Magnetobacterium bavaricum</name>
    <dbReference type="NCBI Taxonomy" id="29290"/>
    <lineage>
        <taxon>Bacteria</taxon>
        <taxon>Pseudomonadati</taxon>
        <taxon>Nitrospirota</taxon>
        <taxon>Thermodesulfovibrionia</taxon>
        <taxon>Thermodesulfovibrionales</taxon>
        <taxon>Candidatus Magnetobacteriaceae</taxon>
        <taxon>Candidatus Magnetobacterium</taxon>
    </lineage>
</organism>
<accession>A0A0F3GS84</accession>
<evidence type="ECO:0000313" key="1">
    <source>
        <dbReference type="EMBL" id="KJU84692.1"/>
    </source>
</evidence>
<name>A0A0F3GS84_9BACT</name>
<dbReference type="Proteomes" id="UP000033423">
    <property type="component" value="Unassembled WGS sequence"/>
</dbReference>
<sequence>MNKIKQWGIDKVQGSDKDINIKVGSYVRRIRPVVDKIVTNFALIDVIRYIKVMPEDLYASSEINVGRVKTPITKPHHPTAIGVSIMFFFEYKEVQFYEMNSPIKGYGSKMTDAVMSALPKGWKAFILMDWSGGFWRKMVKMYSNLKIM</sequence>
<dbReference type="EMBL" id="LACI01001335">
    <property type="protein sequence ID" value="KJU84692.1"/>
    <property type="molecule type" value="Genomic_DNA"/>
</dbReference>
<comment type="caution">
    <text evidence="1">The sequence shown here is derived from an EMBL/GenBank/DDBJ whole genome shotgun (WGS) entry which is preliminary data.</text>
</comment>
<dbReference type="AlphaFoldDB" id="A0A0F3GS84"/>
<keyword evidence="2" id="KW-1185">Reference proteome</keyword>
<reference evidence="1 2" key="1">
    <citation type="submission" date="2015-02" db="EMBL/GenBank/DDBJ databases">
        <title>Single-cell genomics of uncultivated deep-branching MTB reveals a conserved set of magnetosome genes.</title>
        <authorList>
            <person name="Kolinko S."/>
            <person name="Richter M."/>
            <person name="Glockner F.O."/>
            <person name="Brachmann A."/>
            <person name="Schuler D."/>
        </authorList>
    </citation>
    <scope>NUCLEOTIDE SEQUENCE [LARGE SCALE GENOMIC DNA]</scope>
    <source>
        <strain evidence="1">TM-1</strain>
    </source>
</reference>
<gene>
    <name evidence="1" type="ORF">MBAV_003115</name>
</gene>